<proteinExistence type="predicted"/>
<evidence type="ECO:0000313" key="2">
    <source>
        <dbReference type="Proteomes" id="UP001177120"/>
    </source>
</evidence>
<protein>
    <submittedName>
        <fullName evidence="1">Uncharacterized protein</fullName>
    </submittedName>
</protein>
<dbReference type="EMBL" id="JAFHAP010000013">
    <property type="protein sequence ID" value="MBN2910598.1"/>
    <property type="molecule type" value="Genomic_DNA"/>
</dbReference>
<name>A0ABS2WM95_9BACL</name>
<keyword evidence="2" id="KW-1185">Reference proteome</keyword>
<organism evidence="1 2">
    <name type="scientific">Polycladomyces zharkentensis</name>
    <dbReference type="NCBI Taxonomy" id="2807616"/>
    <lineage>
        <taxon>Bacteria</taxon>
        <taxon>Bacillati</taxon>
        <taxon>Bacillota</taxon>
        <taxon>Bacilli</taxon>
        <taxon>Bacillales</taxon>
        <taxon>Thermoactinomycetaceae</taxon>
        <taxon>Polycladomyces</taxon>
    </lineage>
</organism>
<dbReference type="RefSeq" id="WP_205496652.1">
    <property type="nucleotide sequence ID" value="NZ_JAFHAP010000013.1"/>
</dbReference>
<gene>
    <name evidence="1" type="ORF">JQC72_13920</name>
</gene>
<sequence length="51" mass="5795">MKTQPHMAIVLSIWESTAETDIGELIYQRTPLASADEALPTIEQWMHEITP</sequence>
<accession>A0ABS2WM95</accession>
<comment type="caution">
    <text evidence="1">The sequence shown here is derived from an EMBL/GenBank/DDBJ whole genome shotgun (WGS) entry which is preliminary data.</text>
</comment>
<reference evidence="1" key="1">
    <citation type="journal article" date="2024" name="Int. J. Syst. Evol. Microbiol.">
        <title>Polycladomyces zharkentensis sp. nov., a novel thermophilic cellulose- and starch-degrading member of the Bacillota from a geothermal aquifer in Kazakhstan.</title>
        <authorList>
            <person name="Mashzhan A."/>
            <person name="Kistaubayeva A."/>
            <person name="Javier-Lopez R."/>
            <person name="Bissenova U."/>
            <person name="Bissenbay A."/>
            <person name="Birkeland N.K."/>
        </authorList>
    </citation>
    <scope>NUCLEOTIDE SEQUENCE</scope>
    <source>
        <strain evidence="1">ZKZ2T</strain>
    </source>
</reference>
<dbReference type="Proteomes" id="UP001177120">
    <property type="component" value="Unassembled WGS sequence"/>
</dbReference>
<evidence type="ECO:0000313" key="1">
    <source>
        <dbReference type="EMBL" id="MBN2910598.1"/>
    </source>
</evidence>